<evidence type="ECO:0000256" key="14">
    <source>
        <dbReference type="ARBA" id="ARBA00023204"/>
    </source>
</evidence>
<dbReference type="Pfam" id="PF06831">
    <property type="entry name" value="H2TH"/>
    <property type="match status" value="1"/>
</dbReference>
<dbReference type="InterPro" id="IPR020629">
    <property type="entry name" value="FPG_Glyclase"/>
</dbReference>
<evidence type="ECO:0000256" key="12">
    <source>
        <dbReference type="ARBA" id="ARBA00022833"/>
    </source>
</evidence>
<dbReference type="InterPro" id="IPR015887">
    <property type="entry name" value="DNA_glyclase_Znf_dom_DNA_BS"/>
</dbReference>
<keyword evidence="13" id="KW-0238">DNA-binding</keyword>
<dbReference type="EC" id="4.2.99.18" evidence="6"/>
<reference evidence="23 24" key="1">
    <citation type="submission" date="2019-08" db="EMBL/GenBank/DDBJ databases">
        <title>Deep-cultivation of Planctomycetes and their phenomic and genomic characterization uncovers novel biology.</title>
        <authorList>
            <person name="Wiegand S."/>
            <person name="Jogler M."/>
            <person name="Boedeker C."/>
            <person name="Pinto D."/>
            <person name="Vollmers J."/>
            <person name="Rivas-Marin E."/>
            <person name="Kohn T."/>
            <person name="Peeters S.H."/>
            <person name="Heuer A."/>
            <person name="Rast P."/>
            <person name="Oberbeckmann S."/>
            <person name="Bunk B."/>
            <person name="Jeske O."/>
            <person name="Meyerdierks A."/>
            <person name="Storesund J.E."/>
            <person name="Kallscheuer N."/>
            <person name="Luecker S."/>
            <person name="Lage O.M."/>
            <person name="Pohl T."/>
            <person name="Merkel B.J."/>
            <person name="Hornburger P."/>
            <person name="Mueller R.-W."/>
            <person name="Bruemmer F."/>
            <person name="Labrenz M."/>
            <person name="Spormann A.M."/>
            <person name="Op den Camp H."/>
            <person name="Overmann J."/>
            <person name="Amann R."/>
            <person name="Jetten M.S.M."/>
            <person name="Mascher T."/>
            <person name="Medema M.H."/>
            <person name="Devos D.P."/>
            <person name="Kaster A.-K."/>
            <person name="Ovreas L."/>
            <person name="Rohde M."/>
            <person name="Galperin M.Y."/>
            <person name="Jogler C."/>
        </authorList>
    </citation>
    <scope>NUCLEOTIDE SEQUENCE [LARGE SCALE GENOMIC DNA]</scope>
    <source>
        <strain evidence="23 24">OJF2</strain>
    </source>
</reference>
<evidence type="ECO:0000256" key="11">
    <source>
        <dbReference type="ARBA" id="ARBA00022801"/>
    </source>
</evidence>
<name>A0A5B9W7G7_9BACT</name>
<evidence type="ECO:0000313" key="23">
    <source>
        <dbReference type="EMBL" id="QEH36626.1"/>
    </source>
</evidence>
<evidence type="ECO:0000256" key="18">
    <source>
        <dbReference type="ARBA" id="ARBA00030638"/>
    </source>
</evidence>
<dbReference type="InterPro" id="IPR015886">
    <property type="entry name" value="H2TH_FPG"/>
</dbReference>
<comment type="subunit">
    <text evidence="4">Monomer.</text>
</comment>
<dbReference type="GO" id="GO:0008270">
    <property type="term" value="F:zinc ion binding"/>
    <property type="evidence" value="ECO:0007669"/>
    <property type="project" value="UniProtKB-KW"/>
</dbReference>
<dbReference type="FunFam" id="1.10.8.50:FF:000003">
    <property type="entry name" value="Formamidopyrimidine-DNA glycosylase"/>
    <property type="match status" value="1"/>
</dbReference>
<dbReference type="PROSITE" id="PS51068">
    <property type="entry name" value="FPG_CAT"/>
    <property type="match status" value="1"/>
</dbReference>
<evidence type="ECO:0000256" key="17">
    <source>
        <dbReference type="ARBA" id="ARBA00023295"/>
    </source>
</evidence>
<comment type="catalytic activity">
    <reaction evidence="19">
        <text>2'-deoxyribonucleotide-(2'-deoxyribose 5'-phosphate)-2'-deoxyribonucleotide-DNA = a 3'-end 2'-deoxyribonucleotide-(2,3-dehydro-2,3-deoxyribose 5'-phosphate)-DNA + a 5'-end 5'-phospho-2'-deoxyribonucleoside-DNA + H(+)</text>
        <dbReference type="Rhea" id="RHEA:66592"/>
        <dbReference type="Rhea" id="RHEA-COMP:13180"/>
        <dbReference type="Rhea" id="RHEA-COMP:16897"/>
        <dbReference type="Rhea" id="RHEA-COMP:17067"/>
        <dbReference type="ChEBI" id="CHEBI:15378"/>
        <dbReference type="ChEBI" id="CHEBI:136412"/>
        <dbReference type="ChEBI" id="CHEBI:157695"/>
        <dbReference type="ChEBI" id="CHEBI:167181"/>
        <dbReference type="EC" id="4.2.99.18"/>
    </reaction>
</comment>
<dbReference type="InterPro" id="IPR010979">
    <property type="entry name" value="Ribosomal_uS13-like_H2TH"/>
</dbReference>
<dbReference type="RefSeq" id="WP_148596291.1">
    <property type="nucleotide sequence ID" value="NZ_CP042997.1"/>
</dbReference>
<dbReference type="SMART" id="SM00898">
    <property type="entry name" value="Fapy_DNA_glyco"/>
    <property type="match status" value="1"/>
</dbReference>
<organism evidence="23 24">
    <name type="scientific">Aquisphaera giovannonii</name>
    <dbReference type="NCBI Taxonomy" id="406548"/>
    <lineage>
        <taxon>Bacteria</taxon>
        <taxon>Pseudomonadati</taxon>
        <taxon>Planctomycetota</taxon>
        <taxon>Planctomycetia</taxon>
        <taxon>Isosphaerales</taxon>
        <taxon>Isosphaeraceae</taxon>
        <taxon>Aquisphaera</taxon>
    </lineage>
</organism>
<dbReference type="EMBL" id="CP042997">
    <property type="protein sequence ID" value="QEH36626.1"/>
    <property type="molecule type" value="Genomic_DNA"/>
</dbReference>
<dbReference type="EC" id="3.2.2.23" evidence="5"/>
<dbReference type="PROSITE" id="PS01242">
    <property type="entry name" value="ZF_FPG_1"/>
    <property type="match status" value="1"/>
</dbReference>
<dbReference type="Gene3D" id="1.10.8.50">
    <property type="match status" value="1"/>
</dbReference>
<protein>
    <recommendedName>
        <fullName evidence="7">Formamidopyrimidine-DNA glycosylase</fullName>
        <ecNumber evidence="5">3.2.2.23</ecNumber>
        <ecNumber evidence="6">4.2.99.18</ecNumber>
    </recommendedName>
    <alternativeName>
        <fullName evidence="18">DNA-(apurinic or apyrimidinic site) lyase MutM</fullName>
    </alternativeName>
</protein>
<evidence type="ECO:0000256" key="10">
    <source>
        <dbReference type="ARBA" id="ARBA00022771"/>
    </source>
</evidence>
<evidence type="ECO:0000256" key="8">
    <source>
        <dbReference type="ARBA" id="ARBA00022723"/>
    </source>
</evidence>
<proteinExistence type="inferred from homology"/>
<gene>
    <name evidence="23" type="primary">mutM</name>
    <name evidence="23" type="ORF">OJF2_52110</name>
</gene>
<dbReference type="Proteomes" id="UP000324233">
    <property type="component" value="Chromosome"/>
</dbReference>
<dbReference type="InterPro" id="IPR000214">
    <property type="entry name" value="Znf_DNA_glyclase/AP_lyase"/>
</dbReference>
<dbReference type="NCBIfam" id="NF002211">
    <property type="entry name" value="PRK01103.1"/>
    <property type="match status" value="1"/>
</dbReference>
<dbReference type="InterPro" id="IPR010663">
    <property type="entry name" value="Znf_FPG/IleRS"/>
</dbReference>
<dbReference type="SMART" id="SM01232">
    <property type="entry name" value="H2TH"/>
    <property type="match status" value="1"/>
</dbReference>
<evidence type="ECO:0000256" key="9">
    <source>
        <dbReference type="ARBA" id="ARBA00022763"/>
    </source>
</evidence>
<feature type="domain" description="FPG-type" evidence="21">
    <location>
        <begin position="239"/>
        <end position="276"/>
    </location>
</feature>
<dbReference type="SUPFAM" id="SSF81624">
    <property type="entry name" value="N-terminal domain of MutM-like DNA repair proteins"/>
    <property type="match status" value="1"/>
</dbReference>
<comment type="catalytic activity">
    <reaction evidence="1">
        <text>Hydrolysis of DNA containing ring-opened 7-methylguanine residues, releasing 2,6-diamino-4-hydroxy-5-(N-methyl)formamidopyrimidine.</text>
        <dbReference type="EC" id="3.2.2.23"/>
    </reaction>
</comment>
<keyword evidence="8" id="KW-0479">Metal-binding</keyword>
<dbReference type="CDD" id="cd08966">
    <property type="entry name" value="EcFpg-like_N"/>
    <property type="match status" value="1"/>
</dbReference>
<dbReference type="InterPro" id="IPR035937">
    <property type="entry name" value="FPG_N"/>
</dbReference>
<evidence type="ECO:0000259" key="22">
    <source>
        <dbReference type="PROSITE" id="PS51068"/>
    </source>
</evidence>
<dbReference type="SUPFAM" id="SSF46946">
    <property type="entry name" value="S13-like H2TH domain"/>
    <property type="match status" value="1"/>
</dbReference>
<dbReference type="Gene3D" id="3.20.190.10">
    <property type="entry name" value="MutM-like, N-terminal"/>
    <property type="match status" value="1"/>
</dbReference>
<keyword evidence="17 23" id="KW-0326">Glycosidase</keyword>
<keyword evidence="9" id="KW-0227">DNA damage</keyword>
<dbReference type="OrthoDB" id="9800855at2"/>
<dbReference type="PANTHER" id="PTHR22993:SF9">
    <property type="entry name" value="FORMAMIDOPYRIMIDINE-DNA GLYCOSYLASE"/>
    <property type="match status" value="1"/>
</dbReference>
<keyword evidence="14" id="KW-0234">DNA repair</keyword>
<dbReference type="Pfam" id="PF06827">
    <property type="entry name" value="zf-FPG_IleRS"/>
    <property type="match status" value="1"/>
</dbReference>
<dbReference type="PROSITE" id="PS51066">
    <property type="entry name" value="ZF_FPG_2"/>
    <property type="match status" value="1"/>
</dbReference>
<evidence type="ECO:0000256" key="6">
    <source>
        <dbReference type="ARBA" id="ARBA00012720"/>
    </source>
</evidence>
<dbReference type="GO" id="GO:0140078">
    <property type="term" value="F:class I DNA-(apurinic or apyrimidinic site) endonuclease activity"/>
    <property type="evidence" value="ECO:0007669"/>
    <property type="project" value="UniProtKB-EC"/>
</dbReference>
<dbReference type="AlphaFoldDB" id="A0A5B9W7G7"/>
<comment type="cofactor">
    <cofactor evidence="2">
        <name>Zn(2+)</name>
        <dbReference type="ChEBI" id="CHEBI:29105"/>
    </cofactor>
</comment>
<evidence type="ECO:0000256" key="1">
    <source>
        <dbReference type="ARBA" id="ARBA00001668"/>
    </source>
</evidence>
<evidence type="ECO:0000256" key="15">
    <source>
        <dbReference type="ARBA" id="ARBA00023239"/>
    </source>
</evidence>
<accession>A0A5B9W7G7</accession>
<dbReference type="GO" id="GO:0006284">
    <property type="term" value="P:base-excision repair"/>
    <property type="evidence" value="ECO:0007669"/>
    <property type="project" value="InterPro"/>
</dbReference>
<keyword evidence="16" id="KW-0511">Multifunctional enzyme</keyword>
<dbReference type="SUPFAM" id="SSF57716">
    <property type="entry name" value="Glucocorticoid receptor-like (DNA-binding domain)"/>
    <property type="match status" value="1"/>
</dbReference>
<evidence type="ECO:0000256" key="5">
    <source>
        <dbReference type="ARBA" id="ARBA00012024"/>
    </source>
</evidence>
<feature type="domain" description="Formamidopyrimidine-DNA glycosylase catalytic" evidence="22">
    <location>
        <begin position="2"/>
        <end position="115"/>
    </location>
</feature>
<evidence type="ECO:0000256" key="3">
    <source>
        <dbReference type="ARBA" id="ARBA00009409"/>
    </source>
</evidence>
<dbReference type="GO" id="GO:0003684">
    <property type="term" value="F:damaged DNA binding"/>
    <property type="evidence" value="ECO:0007669"/>
    <property type="project" value="InterPro"/>
</dbReference>
<dbReference type="Pfam" id="PF01149">
    <property type="entry name" value="Fapy_DNA_glyco"/>
    <property type="match status" value="1"/>
</dbReference>
<keyword evidence="12" id="KW-0862">Zinc</keyword>
<keyword evidence="15" id="KW-0456">Lyase</keyword>
<dbReference type="KEGG" id="agv:OJF2_52110"/>
<dbReference type="PANTHER" id="PTHR22993">
    <property type="entry name" value="FORMAMIDOPYRIMIDINE-DNA GLYCOSYLASE"/>
    <property type="match status" value="1"/>
</dbReference>
<evidence type="ECO:0000256" key="19">
    <source>
        <dbReference type="ARBA" id="ARBA00044632"/>
    </source>
</evidence>
<evidence type="ECO:0000256" key="13">
    <source>
        <dbReference type="ARBA" id="ARBA00023125"/>
    </source>
</evidence>
<evidence type="ECO:0000256" key="20">
    <source>
        <dbReference type="PROSITE-ProRule" id="PRU00391"/>
    </source>
</evidence>
<keyword evidence="24" id="KW-1185">Reference proteome</keyword>
<comment type="similarity">
    <text evidence="3">Belongs to the FPG family.</text>
</comment>
<evidence type="ECO:0000313" key="24">
    <source>
        <dbReference type="Proteomes" id="UP000324233"/>
    </source>
</evidence>
<dbReference type="NCBIfam" id="TIGR00577">
    <property type="entry name" value="fpg"/>
    <property type="match status" value="1"/>
</dbReference>
<evidence type="ECO:0000259" key="21">
    <source>
        <dbReference type="PROSITE" id="PS51066"/>
    </source>
</evidence>
<dbReference type="InterPro" id="IPR012319">
    <property type="entry name" value="FPG_cat"/>
</dbReference>
<evidence type="ECO:0000256" key="2">
    <source>
        <dbReference type="ARBA" id="ARBA00001947"/>
    </source>
</evidence>
<evidence type="ECO:0000256" key="7">
    <source>
        <dbReference type="ARBA" id="ARBA00016240"/>
    </source>
</evidence>
<keyword evidence="10 20" id="KW-0863">Zinc-finger</keyword>
<evidence type="ECO:0000256" key="16">
    <source>
        <dbReference type="ARBA" id="ARBA00023268"/>
    </source>
</evidence>
<evidence type="ECO:0000256" key="4">
    <source>
        <dbReference type="ARBA" id="ARBA00011245"/>
    </source>
</evidence>
<keyword evidence="11 23" id="KW-0378">Hydrolase</keyword>
<dbReference type="GO" id="GO:0034039">
    <property type="term" value="F:8-oxo-7,8-dihydroguanine DNA N-glycosylase activity"/>
    <property type="evidence" value="ECO:0007669"/>
    <property type="project" value="TreeGrafter"/>
</dbReference>
<sequence>MPELPEVETMVRGLRPVLEGRRVERMDLHDPSMLRGCEAREFGRLGRGVDVIEVRRRGKWVVIGLADHRGLIVIQPRMTGGFWLVEPSRMEHVRLSIRLASPGGIVWFCDARRLGRIEWFADQAAAEGAFARSHGPDALAITAEELAARLKTTRRGIKPALMDQKVLAGIGNIYADEVLHASGIHPQRVASRLTREEYARLHAAIGRVLAVAIEAEGSSFDAGYRTVLGLEGGFLAMNSAYGRAGEPCRTCGGPIQKTKIPGLIGRPTYLCPACQPRGRRRPARGII</sequence>